<feature type="domain" description="Endonuclease/exonuclease/phosphatase" evidence="8">
    <location>
        <begin position="5"/>
        <end position="332"/>
    </location>
</feature>
<evidence type="ECO:0000256" key="6">
    <source>
        <dbReference type="PIRSR" id="PIRSR604808-2"/>
    </source>
</evidence>
<dbReference type="PANTHER" id="PTHR22748:SF14">
    <property type="entry name" value="ENDONUCLEASE_EXONUCLEASE_PHOSPHATASE DOMAIN-CONTAINING PROTEIN"/>
    <property type="match status" value="1"/>
</dbReference>
<feature type="site" description="Interaction with DNA substrate" evidence="7">
    <location>
        <position position="332"/>
    </location>
</feature>
<evidence type="ECO:0000313" key="9">
    <source>
        <dbReference type="EMBL" id="KAF2737689.1"/>
    </source>
</evidence>
<feature type="active site" description="Proton acceptor" evidence="5">
    <location>
        <position position="332"/>
    </location>
</feature>
<name>A0A9P4R6N8_9PLEO</name>
<dbReference type="AlphaFoldDB" id="A0A9P4R6N8"/>
<evidence type="ECO:0000256" key="2">
    <source>
        <dbReference type="ARBA" id="ARBA00022723"/>
    </source>
</evidence>
<dbReference type="PANTHER" id="PTHR22748">
    <property type="entry name" value="AP ENDONUCLEASE"/>
    <property type="match status" value="1"/>
</dbReference>
<dbReference type="PROSITE" id="PS51435">
    <property type="entry name" value="AP_NUCLEASE_F1_4"/>
    <property type="match status" value="1"/>
</dbReference>
<feature type="binding site" evidence="6">
    <location>
        <position position="57"/>
    </location>
    <ligand>
        <name>Mg(2+)</name>
        <dbReference type="ChEBI" id="CHEBI:18420"/>
        <label>1</label>
    </ligand>
</feature>
<evidence type="ECO:0000313" key="10">
    <source>
        <dbReference type="Proteomes" id="UP000799444"/>
    </source>
</evidence>
<dbReference type="GO" id="GO:0046872">
    <property type="term" value="F:metal ion binding"/>
    <property type="evidence" value="ECO:0007669"/>
    <property type="project" value="UniProtKB-KW"/>
</dbReference>
<dbReference type="Proteomes" id="UP000799444">
    <property type="component" value="Unassembled WGS sequence"/>
</dbReference>
<accession>A0A9P4R6N8</accession>
<reference evidence="9" key="1">
    <citation type="journal article" date="2020" name="Stud. Mycol.">
        <title>101 Dothideomycetes genomes: a test case for predicting lifestyles and emergence of pathogens.</title>
        <authorList>
            <person name="Haridas S."/>
            <person name="Albert R."/>
            <person name="Binder M."/>
            <person name="Bloem J."/>
            <person name="Labutti K."/>
            <person name="Salamov A."/>
            <person name="Andreopoulos B."/>
            <person name="Baker S."/>
            <person name="Barry K."/>
            <person name="Bills G."/>
            <person name="Bluhm B."/>
            <person name="Cannon C."/>
            <person name="Castanera R."/>
            <person name="Culley D."/>
            <person name="Daum C."/>
            <person name="Ezra D."/>
            <person name="Gonzalez J."/>
            <person name="Henrissat B."/>
            <person name="Kuo A."/>
            <person name="Liang C."/>
            <person name="Lipzen A."/>
            <person name="Lutzoni F."/>
            <person name="Magnuson J."/>
            <person name="Mondo S."/>
            <person name="Nolan M."/>
            <person name="Ohm R."/>
            <person name="Pangilinan J."/>
            <person name="Park H.-J."/>
            <person name="Ramirez L."/>
            <person name="Alfaro M."/>
            <person name="Sun H."/>
            <person name="Tritt A."/>
            <person name="Yoshinaga Y."/>
            <person name="Zwiers L.-H."/>
            <person name="Turgeon B."/>
            <person name="Goodwin S."/>
            <person name="Spatafora J."/>
            <person name="Crous P."/>
            <person name="Grigoriev I."/>
        </authorList>
    </citation>
    <scope>NUCLEOTIDE SEQUENCE</scope>
    <source>
        <strain evidence="9">CBS 125425</strain>
    </source>
</reference>
<feature type="binding site" evidence="6">
    <location>
        <position position="219"/>
    </location>
    <ligand>
        <name>Mg(2+)</name>
        <dbReference type="ChEBI" id="CHEBI:18420"/>
        <label>1</label>
    </ligand>
</feature>
<protein>
    <submittedName>
        <fullName evidence="9">DNase I-like protein</fullName>
    </submittedName>
</protein>
<evidence type="ECO:0000256" key="7">
    <source>
        <dbReference type="PIRSR" id="PIRSR604808-3"/>
    </source>
</evidence>
<feature type="site" description="Transition state stabilizer" evidence="7">
    <location>
        <position position="219"/>
    </location>
</feature>
<dbReference type="OrthoDB" id="498125at2759"/>
<feature type="active site" description="Proton donor/acceptor" evidence="5">
    <location>
        <position position="217"/>
    </location>
</feature>
<feature type="binding site" evidence="6">
    <location>
        <position position="7"/>
    </location>
    <ligand>
        <name>Mg(2+)</name>
        <dbReference type="ChEBI" id="CHEBI:18420"/>
        <label>1</label>
    </ligand>
</feature>
<keyword evidence="6" id="KW-0464">Manganese</keyword>
<comment type="similarity">
    <text evidence="1">Belongs to the DNA repair enzymes AP/ExoA family.</text>
</comment>
<gene>
    <name evidence="9" type="ORF">EJ04DRAFT_532876</name>
</gene>
<dbReference type="Gene3D" id="3.60.10.10">
    <property type="entry name" value="Endonuclease/exonuclease/phosphatase"/>
    <property type="match status" value="1"/>
</dbReference>
<dbReference type="GO" id="GO:0008311">
    <property type="term" value="F:double-stranded DNA 3'-5' DNA exonuclease activity"/>
    <property type="evidence" value="ECO:0007669"/>
    <property type="project" value="TreeGrafter"/>
</dbReference>
<keyword evidence="10" id="KW-1185">Reference proteome</keyword>
<evidence type="ECO:0000256" key="4">
    <source>
        <dbReference type="ARBA" id="ARBA00022842"/>
    </source>
</evidence>
<keyword evidence="3" id="KW-0378">Hydrolase</keyword>
<dbReference type="GO" id="GO:0003906">
    <property type="term" value="F:DNA-(apurinic or apyrimidinic site) endonuclease activity"/>
    <property type="evidence" value="ECO:0007669"/>
    <property type="project" value="TreeGrafter"/>
</dbReference>
<dbReference type="Pfam" id="PF03372">
    <property type="entry name" value="Exo_endo_phos"/>
    <property type="match status" value="1"/>
</dbReference>
<comment type="cofactor">
    <cofactor evidence="6">
        <name>Mg(2+)</name>
        <dbReference type="ChEBI" id="CHEBI:18420"/>
    </cofactor>
    <cofactor evidence="6">
        <name>Mn(2+)</name>
        <dbReference type="ChEBI" id="CHEBI:29035"/>
    </cofactor>
    <text evidence="6">Probably binds two magnesium or manganese ions per subunit.</text>
</comment>
<feature type="site" description="Important for catalytic activity" evidence="7">
    <location>
        <position position="301"/>
    </location>
</feature>
<dbReference type="GO" id="GO:0008081">
    <property type="term" value="F:phosphoric diester hydrolase activity"/>
    <property type="evidence" value="ECO:0007669"/>
    <property type="project" value="TreeGrafter"/>
</dbReference>
<feature type="binding site" evidence="6">
    <location>
        <position position="331"/>
    </location>
    <ligand>
        <name>Mg(2+)</name>
        <dbReference type="ChEBI" id="CHEBI:18420"/>
        <label>1</label>
    </ligand>
</feature>
<evidence type="ECO:0000256" key="1">
    <source>
        <dbReference type="ARBA" id="ARBA00007092"/>
    </source>
</evidence>
<evidence type="ECO:0000256" key="5">
    <source>
        <dbReference type="PIRSR" id="PIRSR604808-1"/>
    </source>
</evidence>
<dbReference type="GO" id="GO:0006284">
    <property type="term" value="P:base-excision repair"/>
    <property type="evidence" value="ECO:0007669"/>
    <property type="project" value="TreeGrafter"/>
</dbReference>
<dbReference type="InterPro" id="IPR036691">
    <property type="entry name" value="Endo/exonu/phosph_ase_sf"/>
</dbReference>
<proteinExistence type="inferred from homology"/>
<dbReference type="InterPro" id="IPR005135">
    <property type="entry name" value="Endo/exonuclease/phosphatase"/>
</dbReference>
<dbReference type="GO" id="GO:0005634">
    <property type="term" value="C:nucleus"/>
    <property type="evidence" value="ECO:0007669"/>
    <property type="project" value="TreeGrafter"/>
</dbReference>
<dbReference type="InterPro" id="IPR004808">
    <property type="entry name" value="AP_endonuc_1"/>
</dbReference>
<feature type="binding site" evidence="6">
    <location>
        <position position="217"/>
    </location>
    <ligand>
        <name>Mg(2+)</name>
        <dbReference type="ChEBI" id="CHEBI:18420"/>
        <label>1</label>
    </ligand>
</feature>
<keyword evidence="2 6" id="KW-0479">Metal-binding</keyword>
<keyword evidence="4 6" id="KW-0460">Magnesium</keyword>
<organism evidence="9 10">
    <name type="scientific">Polyplosphaeria fusca</name>
    <dbReference type="NCBI Taxonomy" id="682080"/>
    <lineage>
        <taxon>Eukaryota</taxon>
        <taxon>Fungi</taxon>
        <taxon>Dikarya</taxon>
        <taxon>Ascomycota</taxon>
        <taxon>Pezizomycotina</taxon>
        <taxon>Dothideomycetes</taxon>
        <taxon>Pleosporomycetidae</taxon>
        <taxon>Pleosporales</taxon>
        <taxon>Tetraplosphaeriaceae</taxon>
        <taxon>Polyplosphaeria</taxon>
    </lineage>
</organism>
<evidence type="ECO:0000256" key="3">
    <source>
        <dbReference type="ARBA" id="ARBA00022801"/>
    </source>
</evidence>
<feature type="binding site" evidence="6">
    <location>
        <position position="332"/>
    </location>
    <ligand>
        <name>Mg(2+)</name>
        <dbReference type="ChEBI" id="CHEBI:18420"/>
        <label>1</label>
    </ligand>
</feature>
<dbReference type="EMBL" id="ML996114">
    <property type="protein sequence ID" value="KAF2737689.1"/>
    <property type="molecule type" value="Genomic_DNA"/>
</dbReference>
<feature type="active site" evidence="5">
    <location>
        <position position="166"/>
    </location>
</feature>
<comment type="caution">
    <text evidence="9">The sequence shown here is derived from an EMBL/GenBank/DDBJ whole genome shotgun (WGS) entry which is preliminary data.</text>
</comment>
<dbReference type="SUPFAM" id="SSF56219">
    <property type="entry name" value="DNase I-like"/>
    <property type="match status" value="1"/>
</dbReference>
<sequence>MHVFSWNINGITPFLQNSITSYFERPCQNPPKGGIPPSSLRDFLRRHDWPSVLFLQEVKIAFADIKTQDAVRSAVNASGPSDSPPKAGKGPKYDVYFTLPNDRHNARGPGGSGKVYGVASIVRSDLLSRFEFESVRSRTVDWDSEGRIQIIELASAPVKLALFNIYAVNGTENAYRSPVNGAVSGTRHDRKLAFHRLLRNECVQLGSNGWDIVLAGDFNVAPDERDGWPKLRVFPKQHVLNRADFLQKFLDRGGSDNDGAPQDDCKGWKGVDVWREVHGEQRGYTYYPRNMTWGSSCDRVDYAIVGRKTWEKSIIKGCGILESEVERGPSDHCPIWVDIEVPLK</sequence>
<evidence type="ECO:0000259" key="8">
    <source>
        <dbReference type="Pfam" id="PF03372"/>
    </source>
</evidence>